<evidence type="ECO:0000256" key="1">
    <source>
        <dbReference type="ARBA" id="ARBA00023015"/>
    </source>
</evidence>
<dbReference type="SMART" id="SM00421">
    <property type="entry name" value="HTH_LUXR"/>
    <property type="match status" value="1"/>
</dbReference>
<dbReference type="PROSITE" id="PS50043">
    <property type="entry name" value="HTH_LUXR_2"/>
    <property type="match status" value="1"/>
</dbReference>
<accession>I4YVA7</accession>
<dbReference type="PRINTS" id="PR00038">
    <property type="entry name" value="HTHLUXR"/>
</dbReference>
<keyword evidence="3" id="KW-0804">Transcription</keyword>
<dbReference type="Proteomes" id="UP000003947">
    <property type="component" value="Unassembled WGS sequence"/>
</dbReference>
<dbReference type="GO" id="GO:0006355">
    <property type="term" value="P:regulation of DNA-templated transcription"/>
    <property type="evidence" value="ECO:0007669"/>
    <property type="project" value="InterPro"/>
</dbReference>
<dbReference type="PATRIC" id="fig|864069.3.peg.4829"/>
<evidence type="ECO:0000256" key="2">
    <source>
        <dbReference type="ARBA" id="ARBA00023125"/>
    </source>
</evidence>
<dbReference type="Pfam" id="PF00196">
    <property type="entry name" value="GerE"/>
    <property type="match status" value="1"/>
</dbReference>
<name>I4YVA7_9HYPH</name>
<gene>
    <name evidence="5" type="ORF">MicloDRAFT_00044740</name>
</gene>
<dbReference type="STRING" id="864069.MicloDRAFT_00044740"/>
<evidence type="ECO:0000256" key="3">
    <source>
        <dbReference type="ARBA" id="ARBA00023163"/>
    </source>
</evidence>
<evidence type="ECO:0000259" key="4">
    <source>
        <dbReference type="PROSITE" id="PS50043"/>
    </source>
</evidence>
<keyword evidence="2 5" id="KW-0238">DNA-binding</keyword>
<sequence length="174" mass="18351">MHRVALHIDDASLLDRIATILADETGIDVLHPVNPDLVITDHLPFSGTAPTILLGDEVNGIEMLKAGASGVLSRHIAAPDLLLALDIVKRGFAILPRSGIGSGQTPSRDDLLTARELDVLKLLAEGASNKLIARRLGISFHTAKFHVASIAAKLDATGRTDAVAQAVRLGLILL</sequence>
<dbReference type="CDD" id="cd06170">
    <property type="entry name" value="LuxR_C_like"/>
    <property type="match status" value="1"/>
</dbReference>
<dbReference type="eggNOG" id="COG2197">
    <property type="taxonomic scope" value="Bacteria"/>
</dbReference>
<dbReference type="SUPFAM" id="SSF46894">
    <property type="entry name" value="C-terminal effector domain of the bipartite response regulators"/>
    <property type="match status" value="1"/>
</dbReference>
<dbReference type="PANTHER" id="PTHR44688">
    <property type="entry name" value="DNA-BINDING TRANSCRIPTIONAL ACTIVATOR DEVR_DOSR"/>
    <property type="match status" value="1"/>
</dbReference>
<reference evidence="5 6" key="1">
    <citation type="submission" date="2012-02" db="EMBL/GenBank/DDBJ databases">
        <title>Improved High-Quality Draft sequence of Microvirga sp. WSM3557.</title>
        <authorList>
            <consortium name="US DOE Joint Genome Institute"/>
            <person name="Lucas S."/>
            <person name="Han J."/>
            <person name="Lapidus A."/>
            <person name="Cheng J.-F."/>
            <person name="Goodwin L."/>
            <person name="Pitluck S."/>
            <person name="Peters L."/>
            <person name="Zhang X."/>
            <person name="Detter J.C."/>
            <person name="Han C."/>
            <person name="Tapia R."/>
            <person name="Land M."/>
            <person name="Hauser L."/>
            <person name="Kyrpides N."/>
            <person name="Ivanova N."/>
            <person name="Pagani I."/>
            <person name="Brau L."/>
            <person name="Yates R."/>
            <person name="O'Hara G."/>
            <person name="Rui T."/>
            <person name="Howieson J."/>
            <person name="Reeve W."/>
            <person name="Woyke T."/>
        </authorList>
    </citation>
    <scope>NUCLEOTIDE SEQUENCE [LARGE SCALE GENOMIC DNA]</scope>
    <source>
        <strain evidence="5 6">WSM3557</strain>
    </source>
</reference>
<dbReference type="InterPro" id="IPR036388">
    <property type="entry name" value="WH-like_DNA-bd_sf"/>
</dbReference>
<dbReference type="PANTHER" id="PTHR44688:SF25">
    <property type="entry name" value="HTH LUXR-TYPE DOMAIN-CONTAINING PROTEIN"/>
    <property type="match status" value="1"/>
</dbReference>
<dbReference type="InterPro" id="IPR000792">
    <property type="entry name" value="Tscrpt_reg_LuxR_C"/>
</dbReference>
<keyword evidence="6" id="KW-1185">Reference proteome</keyword>
<organism evidence="5 6">
    <name type="scientific">Microvirga lotononidis</name>
    <dbReference type="NCBI Taxonomy" id="864069"/>
    <lineage>
        <taxon>Bacteria</taxon>
        <taxon>Pseudomonadati</taxon>
        <taxon>Pseudomonadota</taxon>
        <taxon>Alphaproteobacteria</taxon>
        <taxon>Hyphomicrobiales</taxon>
        <taxon>Methylobacteriaceae</taxon>
        <taxon>Microvirga</taxon>
    </lineage>
</organism>
<dbReference type="HOGENOM" id="CLU_000445_90_10_5"/>
<keyword evidence="1" id="KW-0805">Transcription regulation</keyword>
<protein>
    <submittedName>
        <fullName evidence="5">Response regulator containing a CheY-like receiver domain and an HTH DNA-binding domain</fullName>
    </submittedName>
</protein>
<proteinExistence type="predicted"/>
<feature type="domain" description="HTH luxR-type" evidence="4">
    <location>
        <begin position="105"/>
        <end position="170"/>
    </location>
</feature>
<dbReference type="InterPro" id="IPR016032">
    <property type="entry name" value="Sig_transdc_resp-reg_C-effctor"/>
</dbReference>
<dbReference type="AlphaFoldDB" id="I4YVA7"/>
<dbReference type="Gene3D" id="1.10.10.10">
    <property type="entry name" value="Winged helix-like DNA-binding domain superfamily/Winged helix DNA-binding domain"/>
    <property type="match status" value="1"/>
</dbReference>
<evidence type="ECO:0000313" key="5">
    <source>
        <dbReference type="EMBL" id="EIM27899.1"/>
    </source>
</evidence>
<dbReference type="EMBL" id="JH660645">
    <property type="protein sequence ID" value="EIM27899.1"/>
    <property type="molecule type" value="Genomic_DNA"/>
</dbReference>
<dbReference type="GO" id="GO:0003677">
    <property type="term" value="F:DNA binding"/>
    <property type="evidence" value="ECO:0007669"/>
    <property type="project" value="UniProtKB-KW"/>
</dbReference>
<evidence type="ECO:0000313" key="6">
    <source>
        <dbReference type="Proteomes" id="UP000003947"/>
    </source>
</evidence>